<name>A0AAV4CLY5_9GAST</name>
<organism evidence="1 2">
    <name type="scientific">Plakobranchus ocellatus</name>
    <dbReference type="NCBI Taxonomy" id="259542"/>
    <lineage>
        <taxon>Eukaryota</taxon>
        <taxon>Metazoa</taxon>
        <taxon>Spiralia</taxon>
        <taxon>Lophotrochozoa</taxon>
        <taxon>Mollusca</taxon>
        <taxon>Gastropoda</taxon>
        <taxon>Heterobranchia</taxon>
        <taxon>Euthyneura</taxon>
        <taxon>Panpulmonata</taxon>
        <taxon>Sacoglossa</taxon>
        <taxon>Placobranchoidea</taxon>
        <taxon>Plakobranchidae</taxon>
        <taxon>Plakobranchus</taxon>
    </lineage>
</organism>
<dbReference type="AlphaFoldDB" id="A0AAV4CLY5"/>
<sequence>MPVAGLEPATEGSRDRSHGGFTIYCATNASIFYDNYPYKSETALSIIERSSDVEQISRNLSKTGRGLSVRKFELQRRRPGLTEG</sequence>
<dbReference type="EMBL" id="BLXT01006630">
    <property type="protein sequence ID" value="GFO32582.1"/>
    <property type="molecule type" value="Genomic_DNA"/>
</dbReference>
<dbReference type="Proteomes" id="UP000735302">
    <property type="component" value="Unassembled WGS sequence"/>
</dbReference>
<accession>A0AAV4CLY5</accession>
<proteinExistence type="predicted"/>
<reference evidence="1 2" key="1">
    <citation type="journal article" date="2021" name="Elife">
        <title>Chloroplast acquisition without the gene transfer in kleptoplastic sea slugs, Plakobranchus ocellatus.</title>
        <authorList>
            <person name="Maeda T."/>
            <person name="Takahashi S."/>
            <person name="Yoshida T."/>
            <person name="Shimamura S."/>
            <person name="Takaki Y."/>
            <person name="Nagai Y."/>
            <person name="Toyoda A."/>
            <person name="Suzuki Y."/>
            <person name="Arimoto A."/>
            <person name="Ishii H."/>
            <person name="Satoh N."/>
            <person name="Nishiyama T."/>
            <person name="Hasebe M."/>
            <person name="Maruyama T."/>
            <person name="Minagawa J."/>
            <person name="Obokata J."/>
            <person name="Shigenobu S."/>
        </authorList>
    </citation>
    <scope>NUCLEOTIDE SEQUENCE [LARGE SCALE GENOMIC DNA]</scope>
</reference>
<evidence type="ECO:0000313" key="1">
    <source>
        <dbReference type="EMBL" id="GFO32582.1"/>
    </source>
</evidence>
<keyword evidence="2" id="KW-1185">Reference proteome</keyword>
<gene>
    <name evidence="1" type="ORF">PoB_005908700</name>
</gene>
<evidence type="ECO:0000313" key="2">
    <source>
        <dbReference type="Proteomes" id="UP000735302"/>
    </source>
</evidence>
<protein>
    <submittedName>
        <fullName evidence="1">Uncharacterized protein</fullName>
    </submittedName>
</protein>
<comment type="caution">
    <text evidence="1">The sequence shown here is derived from an EMBL/GenBank/DDBJ whole genome shotgun (WGS) entry which is preliminary data.</text>
</comment>